<dbReference type="Proteomes" id="UP000737113">
    <property type="component" value="Unassembled WGS sequence"/>
</dbReference>
<protein>
    <submittedName>
        <fullName evidence="1">Uncharacterized protein</fullName>
    </submittedName>
</protein>
<comment type="caution">
    <text evidence="1">The sequence shown here is derived from an EMBL/GenBank/DDBJ whole genome shotgun (WGS) entry which is preliminary data.</text>
</comment>
<evidence type="ECO:0000313" key="2">
    <source>
        <dbReference type="Proteomes" id="UP000737113"/>
    </source>
</evidence>
<name>A0A972FVT1_9GAMM</name>
<gene>
    <name evidence="1" type="ORF">HC757_16060</name>
</gene>
<reference evidence="1" key="1">
    <citation type="submission" date="2020-04" db="EMBL/GenBank/DDBJ databases">
        <title>Description of Shewanella salipaludis sp. nov., isolated from a salt marsh.</title>
        <authorList>
            <person name="Park S."/>
            <person name="Yoon J.-H."/>
        </authorList>
    </citation>
    <scope>NUCLEOTIDE SEQUENCE</scope>
    <source>
        <strain evidence="1">SHSM-M6</strain>
    </source>
</reference>
<keyword evidence="2" id="KW-1185">Reference proteome</keyword>
<organism evidence="1 2">
    <name type="scientific">Shewanella salipaludis</name>
    <dbReference type="NCBI Taxonomy" id="2723052"/>
    <lineage>
        <taxon>Bacteria</taxon>
        <taxon>Pseudomonadati</taxon>
        <taxon>Pseudomonadota</taxon>
        <taxon>Gammaproteobacteria</taxon>
        <taxon>Alteromonadales</taxon>
        <taxon>Shewanellaceae</taxon>
        <taxon>Shewanella</taxon>
    </lineage>
</organism>
<dbReference type="AlphaFoldDB" id="A0A972FVT1"/>
<accession>A0A972FVT1</accession>
<dbReference type="RefSeq" id="WP_169565391.1">
    <property type="nucleotide sequence ID" value="NZ_JAAXYH010000014.1"/>
</dbReference>
<evidence type="ECO:0000313" key="1">
    <source>
        <dbReference type="EMBL" id="NMH66671.1"/>
    </source>
</evidence>
<sequence length="316" mass="35137">MMIGKHDGVDHSHYMALVLDKASSISPNAGVGWMLCRNGRVLAIRGSMHGERLDALLEDIDVYGEAADLYLSSPPNPLFVDSQVLLDVAIRGQIKQILFPQLDAHLCAPFEPQPLLSPAAVDIVPLPSWLLEIRSYLTLQTYMQKRRPWVTCVTSADLCGRESSLDTFEHEFGAMDYLRNLFQGAHFIATQPHSMPMSLNKLTNNLGHDLPPYSMSHLHEAKTLLSQGYVNKQTSCVLVTSVAFAASLVKEGLVDEIVYHLGLGRGLPNKQPIRLLSDEWEIFSSAQFSNGIRLNARRKGLYVCDNLSKLKLGRLN</sequence>
<proteinExistence type="predicted"/>
<dbReference type="EMBL" id="JAAXYH010000014">
    <property type="protein sequence ID" value="NMH66671.1"/>
    <property type="molecule type" value="Genomic_DNA"/>
</dbReference>